<dbReference type="AlphaFoldDB" id="J0DD51"/>
<keyword evidence="11" id="KW-1185">Reference proteome</keyword>
<keyword evidence="2" id="KW-0255">Endonuclease</keyword>
<keyword evidence="7" id="KW-0539">Nucleus</keyword>
<dbReference type="InterPro" id="IPR006085">
    <property type="entry name" value="XPG_DNA_repair_N"/>
</dbReference>
<dbReference type="eggNOG" id="KOG2518">
    <property type="taxonomic scope" value="Eukaryota"/>
</dbReference>
<dbReference type="PRINTS" id="PR00853">
    <property type="entry name" value="XPGRADSUPER"/>
</dbReference>
<dbReference type="OrthoDB" id="26491at2759"/>
<accession>J0DD51</accession>
<keyword evidence="5" id="KW-0238">DNA-binding</keyword>
<evidence type="ECO:0000256" key="2">
    <source>
        <dbReference type="ARBA" id="ARBA00022759"/>
    </source>
</evidence>
<dbReference type="EMBL" id="JH687797">
    <property type="protein sequence ID" value="EJD41011.1"/>
    <property type="molecule type" value="Genomic_DNA"/>
</dbReference>
<dbReference type="SMART" id="SM00484">
    <property type="entry name" value="XPGI"/>
    <property type="match status" value="1"/>
</dbReference>
<evidence type="ECO:0000259" key="9">
    <source>
        <dbReference type="SMART" id="SM00485"/>
    </source>
</evidence>
<dbReference type="Pfam" id="PF00867">
    <property type="entry name" value="XPG_I"/>
    <property type="match status" value="1"/>
</dbReference>
<dbReference type="SMART" id="SM00485">
    <property type="entry name" value="XPGN"/>
    <property type="match status" value="1"/>
</dbReference>
<evidence type="ECO:0000256" key="4">
    <source>
        <dbReference type="ARBA" id="ARBA00022839"/>
    </source>
</evidence>
<evidence type="ECO:0000313" key="10">
    <source>
        <dbReference type="EMBL" id="EJD41011.1"/>
    </source>
</evidence>
<keyword evidence="6" id="KW-0234">DNA repair</keyword>
<evidence type="ECO:0000256" key="5">
    <source>
        <dbReference type="ARBA" id="ARBA00023125"/>
    </source>
</evidence>
<reference evidence="11" key="1">
    <citation type="journal article" date="2012" name="Science">
        <title>The Paleozoic origin of enzymatic lignin decomposition reconstructed from 31 fungal genomes.</title>
        <authorList>
            <person name="Floudas D."/>
            <person name="Binder M."/>
            <person name="Riley R."/>
            <person name="Barry K."/>
            <person name="Blanchette R.A."/>
            <person name="Henrissat B."/>
            <person name="Martinez A.T."/>
            <person name="Otillar R."/>
            <person name="Spatafora J.W."/>
            <person name="Yadav J.S."/>
            <person name="Aerts A."/>
            <person name="Benoit I."/>
            <person name="Boyd A."/>
            <person name="Carlson A."/>
            <person name="Copeland A."/>
            <person name="Coutinho P.M."/>
            <person name="de Vries R.P."/>
            <person name="Ferreira P."/>
            <person name="Findley K."/>
            <person name="Foster B."/>
            <person name="Gaskell J."/>
            <person name="Glotzer D."/>
            <person name="Gorecki P."/>
            <person name="Heitman J."/>
            <person name="Hesse C."/>
            <person name="Hori C."/>
            <person name="Igarashi K."/>
            <person name="Jurgens J.A."/>
            <person name="Kallen N."/>
            <person name="Kersten P."/>
            <person name="Kohler A."/>
            <person name="Kuees U."/>
            <person name="Kumar T.K.A."/>
            <person name="Kuo A."/>
            <person name="LaButti K."/>
            <person name="Larrondo L.F."/>
            <person name="Lindquist E."/>
            <person name="Ling A."/>
            <person name="Lombard V."/>
            <person name="Lucas S."/>
            <person name="Lundell T."/>
            <person name="Martin R."/>
            <person name="McLaughlin D.J."/>
            <person name="Morgenstern I."/>
            <person name="Morin E."/>
            <person name="Murat C."/>
            <person name="Nagy L.G."/>
            <person name="Nolan M."/>
            <person name="Ohm R.A."/>
            <person name="Patyshakuliyeva A."/>
            <person name="Rokas A."/>
            <person name="Ruiz-Duenas F.J."/>
            <person name="Sabat G."/>
            <person name="Salamov A."/>
            <person name="Samejima M."/>
            <person name="Schmutz J."/>
            <person name="Slot J.C."/>
            <person name="St John F."/>
            <person name="Stenlid J."/>
            <person name="Sun H."/>
            <person name="Sun S."/>
            <person name="Syed K."/>
            <person name="Tsang A."/>
            <person name="Wiebenga A."/>
            <person name="Young D."/>
            <person name="Pisabarro A."/>
            <person name="Eastwood D.C."/>
            <person name="Martin F."/>
            <person name="Cullen D."/>
            <person name="Grigoriev I.V."/>
            <person name="Hibbett D.S."/>
        </authorList>
    </citation>
    <scope>NUCLEOTIDE SEQUENCE [LARGE SCALE GENOMIC DNA]</scope>
    <source>
        <strain evidence="11">TFB10046</strain>
    </source>
</reference>
<dbReference type="GO" id="GO:0006281">
    <property type="term" value="P:DNA repair"/>
    <property type="evidence" value="ECO:0007669"/>
    <property type="project" value="UniProtKB-KW"/>
</dbReference>
<dbReference type="OMA" id="FSEARKC"/>
<comment type="subcellular location">
    <subcellularLocation>
        <location evidence="1">Nucleus</location>
    </subcellularLocation>
</comment>
<dbReference type="InterPro" id="IPR006084">
    <property type="entry name" value="XPG/Rad2"/>
</dbReference>
<dbReference type="PROSITE" id="PS00841">
    <property type="entry name" value="XPG_1"/>
    <property type="match status" value="1"/>
</dbReference>
<sequence length="195" mass="21547">MGVTGLFEFLNAKRSHSHIETLAGTRLSIDRYVVLHRGALTCACEMASGDPTTAYLHEVKRLLLMLRHYDIEPYFVFDGQVLPAKANVTRRRTAVRKEALLCAVTLEMKGDKRTSAVAYKASVDVTTQMVTQTIKILRAAGILYLVAPYEPDPQLVFLDRVGLVDAVYSENSDLVVFGVQKVVCKLQDNGACAIV</sequence>
<dbReference type="Gene3D" id="3.40.50.1010">
    <property type="entry name" value="5'-nuclease"/>
    <property type="match status" value="1"/>
</dbReference>
<dbReference type="PANTHER" id="PTHR11081">
    <property type="entry name" value="FLAP ENDONUCLEASE FAMILY MEMBER"/>
    <property type="match status" value="1"/>
</dbReference>
<gene>
    <name evidence="10" type="ORF">AURDEDRAFT_69356</name>
</gene>
<name>J0DD51_AURST</name>
<evidence type="ECO:0000259" key="8">
    <source>
        <dbReference type="SMART" id="SM00484"/>
    </source>
</evidence>
<evidence type="ECO:0000313" key="11">
    <source>
        <dbReference type="Proteomes" id="UP000006514"/>
    </source>
</evidence>
<dbReference type="GO" id="GO:0017108">
    <property type="term" value="F:5'-flap endonuclease activity"/>
    <property type="evidence" value="ECO:0007669"/>
    <property type="project" value="TreeGrafter"/>
</dbReference>
<protein>
    <submittedName>
        <fullName evidence="10">PIN domain-like protein</fullName>
    </submittedName>
</protein>
<organism evidence="10 11">
    <name type="scientific">Auricularia subglabra (strain TFB-10046 / SS5)</name>
    <name type="common">White-rot fungus</name>
    <name type="synonym">Auricularia delicata (strain TFB10046)</name>
    <dbReference type="NCBI Taxonomy" id="717982"/>
    <lineage>
        <taxon>Eukaryota</taxon>
        <taxon>Fungi</taxon>
        <taxon>Dikarya</taxon>
        <taxon>Basidiomycota</taxon>
        <taxon>Agaricomycotina</taxon>
        <taxon>Agaricomycetes</taxon>
        <taxon>Auriculariales</taxon>
        <taxon>Auriculariaceae</taxon>
        <taxon>Auricularia</taxon>
    </lineage>
</organism>
<dbReference type="GO" id="GO:0005634">
    <property type="term" value="C:nucleus"/>
    <property type="evidence" value="ECO:0007669"/>
    <property type="project" value="UniProtKB-SubCell"/>
</dbReference>
<dbReference type="SUPFAM" id="SSF88723">
    <property type="entry name" value="PIN domain-like"/>
    <property type="match status" value="1"/>
</dbReference>
<proteinExistence type="predicted"/>
<feature type="domain" description="XPG-I" evidence="8">
    <location>
        <begin position="138"/>
        <end position="194"/>
    </location>
</feature>
<evidence type="ECO:0000256" key="6">
    <source>
        <dbReference type="ARBA" id="ARBA00023204"/>
    </source>
</evidence>
<dbReference type="InterPro" id="IPR044752">
    <property type="entry name" value="PIN-like_EXO1"/>
</dbReference>
<dbReference type="GO" id="GO:0046872">
    <property type="term" value="F:metal ion binding"/>
    <property type="evidence" value="ECO:0007669"/>
    <property type="project" value="InterPro"/>
</dbReference>
<dbReference type="Pfam" id="PF00752">
    <property type="entry name" value="XPG_N"/>
    <property type="match status" value="1"/>
</dbReference>
<dbReference type="GO" id="GO:0003677">
    <property type="term" value="F:DNA binding"/>
    <property type="evidence" value="ECO:0007669"/>
    <property type="project" value="UniProtKB-KW"/>
</dbReference>
<dbReference type="KEGG" id="adl:AURDEDRAFT_69356"/>
<dbReference type="Proteomes" id="UP000006514">
    <property type="component" value="Unassembled WGS sequence"/>
</dbReference>
<dbReference type="InterPro" id="IPR006086">
    <property type="entry name" value="XPG-I_dom"/>
</dbReference>
<feature type="domain" description="XPG N-terminal" evidence="9">
    <location>
        <begin position="1"/>
        <end position="99"/>
    </location>
</feature>
<keyword evidence="4" id="KW-0378">Hydrolase</keyword>
<dbReference type="FunFam" id="3.40.50.1010:FF:000111">
    <property type="entry name" value="Exonuclease 1"/>
    <property type="match status" value="1"/>
</dbReference>
<dbReference type="PANTHER" id="PTHR11081:SF65">
    <property type="entry name" value="DNA DAMAGE-INDUCIBLE PROTEIN DIN7-RELATED"/>
    <property type="match status" value="1"/>
</dbReference>
<dbReference type="InParanoid" id="J0DD51"/>
<dbReference type="InterPro" id="IPR029060">
    <property type="entry name" value="PIN-like_dom_sf"/>
</dbReference>
<evidence type="ECO:0000256" key="1">
    <source>
        <dbReference type="ARBA" id="ARBA00004123"/>
    </source>
</evidence>
<dbReference type="GO" id="GO:0004527">
    <property type="term" value="F:exonuclease activity"/>
    <property type="evidence" value="ECO:0007669"/>
    <property type="project" value="UniProtKB-KW"/>
</dbReference>
<keyword evidence="4" id="KW-0540">Nuclease</keyword>
<evidence type="ECO:0000256" key="3">
    <source>
        <dbReference type="ARBA" id="ARBA00022763"/>
    </source>
</evidence>
<dbReference type="InterPro" id="IPR019974">
    <property type="entry name" value="XPG_CS"/>
</dbReference>
<dbReference type="CDD" id="cd09857">
    <property type="entry name" value="PIN_EXO1"/>
    <property type="match status" value="1"/>
</dbReference>
<evidence type="ECO:0000256" key="7">
    <source>
        <dbReference type="ARBA" id="ARBA00023242"/>
    </source>
</evidence>
<keyword evidence="4" id="KW-0269">Exonuclease</keyword>
<keyword evidence="3" id="KW-0227">DNA damage</keyword>